<dbReference type="Gene3D" id="2.60.120.10">
    <property type="entry name" value="Jelly Rolls"/>
    <property type="match status" value="1"/>
</dbReference>
<evidence type="ECO:0000259" key="1">
    <source>
        <dbReference type="Pfam" id="PF07883"/>
    </source>
</evidence>
<dbReference type="Pfam" id="PF07883">
    <property type="entry name" value="Cupin_2"/>
    <property type="match status" value="1"/>
</dbReference>
<dbReference type="InterPro" id="IPR011051">
    <property type="entry name" value="RmlC_Cupin_sf"/>
</dbReference>
<dbReference type="InterPro" id="IPR013096">
    <property type="entry name" value="Cupin_2"/>
</dbReference>
<dbReference type="SUPFAM" id="SSF51182">
    <property type="entry name" value="RmlC-like cupins"/>
    <property type="match status" value="1"/>
</dbReference>
<accession>X1EXD7</accession>
<dbReference type="EMBL" id="BART01035320">
    <property type="protein sequence ID" value="GAH13283.1"/>
    <property type="molecule type" value="Genomic_DNA"/>
</dbReference>
<protein>
    <recommendedName>
        <fullName evidence="1">Cupin type-2 domain-containing protein</fullName>
    </recommendedName>
</protein>
<feature type="domain" description="Cupin type-2" evidence="1">
    <location>
        <begin position="5"/>
        <end position="73"/>
    </location>
</feature>
<evidence type="ECO:0000313" key="2">
    <source>
        <dbReference type="EMBL" id="GAH13283.1"/>
    </source>
</evidence>
<organism evidence="2">
    <name type="scientific">marine sediment metagenome</name>
    <dbReference type="NCBI Taxonomy" id="412755"/>
    <lineage>
        <taxon>unclassified sequences</taxon>
        <taxon>metagenomes</taxon>
        <taxon>ecological metagenomes</taxon>
    </lineage>
</organism>
<comment type="caution">
    <text evidence="2">The sequence shown here is derived from an EMBL/GenBank/DDBJ whole genome shotgun (WGS) entry which is preliminary data.</text>
</comment>
<dbReference type="AlphaFoldDB" id="X1EXD7"/>
<feature type="non-terminal residue" evidence="2">
    <location>
        <position position="1"/>
    </location>
</feature>
<proteinExistence type="predicted"/>
<sequence>IGTSIMPPGGWNRRHYHVNADVAMYKIKGHDKMLIGPDHDIQEMDFKAGDFIYIPKGEIHGSINIDNKEGLLVFCYPGINSAEEGIKVYVEPHSKYE</sequence>
<name>X1EXD7_9ZZZZ</name>
<reference evidence="2" key="1">
    <citation type="journal article" date="2014" name="Front. Microbiol.">
        <title>High frequency of phylogenetically diverse reductive dehalogenase-homologous genes in deep subseafloor sedimentary metagenomes.</title>
        <authorList>
            <person name="Kawai M."/>
            <person name="Futagami T."/>
            <person name="Toyoda A."/>
            <person name="Takaki Y."/>
            <person name="Nishi S."/>
            <person name="Hori S."/>
            <person name="Arai W."/>
            <person name="Tsubouchi T."/>
            <person name="Morono Y."/>
            <person name="Uchiyama I."/>
            <person name="Ito T."/>
            <person name="Fujiyama A."/>
            <person name="Inagaki F."/>
            <person name="Takami H."/>
        </authorList>
    </citation>
    <scope>NUCLEOTIDE SEQUENCE</scope>
    <source>
        <strain evidence="2">Expedition CK06-06</strain>
    </source>
</reference>
<dbReference type="InterPro" id="IPR014710">
    <property type="entry name" value="RmlC-like_jellyroll"/>
</dbReference>
<gene>
    <name evidence="2" type="ORF">S01H4_60048</name>
</gene>